<evidence type="ECO:0000313" key="2">
    <source>
        <dbReference type="Proteomes" id="UP000001070"/>
    </source>
</evidence>
<sequence length="58" mass="5973">MNAAQSGGHTGGGSMGKKGSQMEANCAFKYFSNNNSTRDQQELSAPGPVLGLGLARLE</sequence>
<protein>
    <submittedName>
        <fullName evidence="1">GH24507</fullName>
    </submittedName>
</protein>
<keyword evidence="2" id="KW-1185">Reference proteome</keyword>
<name>B4JLS1_DROGR</name>
<gene>
    <name evidence="1" type="primary">Dgri\GH24507</name>
    <name evidence="1" type="ORF">Dgri_GH24507</name>
</gene>
<dbReference type="HOGENOM" id="CLU_2981223_0_0_1"/>
<dbReference type="AlphaFoldDB" id="B4JLS1"/>
<organism evidence="2">
    <name type="scientific">Drosophila grimshawi</name>
    <name type="common">Hawaiian fruit fly</name>
    <name type="synonym">Idiomyia grimshawi</name>
    <dbReference type="NCBI Taxonomy" id="7222"/>
    <lineage>
        <taxon>Eukaryota</taxon>
        <taxon>Metazoa</taxon>
        <taxon>Ecdysozoa</taxon>
        <taxon>Arthropoda</taxon>
        <taxon>Hexapoda</taxon>
        <taxon>Insecta</taxon>
        <taxon>Pterygota</taxon>
        <taxon>Neoptera</taxon>
        <taxon>Endopterygota</taxon>
        <taxon>Diptera</taxon>
        <taxon>Brachycera</taxon>
        <taxon>Muscomorpha</taxon>
        <taxon>Ephydroidea</taxon>
        <taxon>Drosophilidae</taxon>
        <taxon>Drosophila</taxon>
        <taxon>Hawaiian Drosophila</taxon>
    </lineage>
</organism>
<proteinExistence type="predicted"/>
<dbReference type="InParanoid" id="B4JLS1"/>
<reference evidence="1 2" key="1">
    <citation type="journal article" date="2007" name="Nature">
        <title>Evolution of genes and genomes on the Drosophila phylogeny.</title>
        <authorList>
            <consortium name="Drosophila 12 Genomes Consortium"/>
            <person name="Clark A.G."/>
            <person name="Eisen M.B."/>
            <person name="Smith D.R."/>
            <person name="Bergman C.M."/>
            <person name="Oliver B."/>
            <person name="Markow T.A."/>
            <person name="Kaufman T.C."/>
            <person name="Kellis M."/>
            <person name="Gelbart W."/>
            <person name="Iyer V.N."/>
            <person name="Pollard D.A."/>
            <person name="Sackton T.B."/>
            <person name="Larracuente A.M."/>
            <person name="Singh N.D."/>
            <person name="Abad J.P."/>
            <person name="Abt D.N."/>
            <person name="Adryan B."/>
            <person name="Aguade M."/>
            <person name="Akashi H."/>
            <person name="Anderson W.W."/>
            <person name="Aquadro C.F."/>
            <person name="Ardell D.H."/>
            <person name="Arguello R."/>
            <person name="Artieri C.G."/>
            <person name="Barbash D.A."/>
            <person name="Barker D."/>
            <person name="Barsanti P."/>
            <person name="Batterham P."/>
            <person name="Batzoglou S."/>
            <person name="Begun D."/>
            <person name="Bhutkar A."/>
            <person name="Blanco E."/>
            <person name="Bosak S.A."/>
            <person name="Bradley R.K."/>
            <person name="Brand A.D."/>
            <person name="Brent M.R."/>
            <person name="Brooks A.N."/>
            <person name="Brown R.H."/>
            <person name="Butlin R.K."/>
            <person name="Caggese C."/>
            <person name="Calvi B.R."/>
            <person name="Bernardo de Carvalho A."/>
            <person name="Caspi A."/>
            <person name="Castrezana S."/>
            <person name="Celniker S.E."/>
            <person name="Chang J.L."/>
            <person name="Chapple C."/>
            <person name="Chatterji S."/>
            <person name="Chinwalla A."/>
            <person name="Civetta A."/>
            <person name="Clifton S.W."/>
            <person name="Comeron J.M."/>
            <person name="Costello J.C."/>
            <person name="Coyne J.A."/>
            <person name="Daub J."/>
            <person name="David R.G."/>
            <person name="Delcher A.L."/>
            <person name="Delehaunty K."/>
            <person name="Do C.B."/>
            <person name="Ebling H."/>
            <person name="Edwards K."/>
            <person name="Eickbush T."/>
            <person name="Evans J.D."/>
            <person name="Filipski A."/>
            <person name="Findeiss S."/>
            <person name="Freyhult E."/>
            <person name="Fulton L."/>
            <person name="Fulton R."/>
            <person name="Garcia A.C."/>
            <person name="Gardiner A."/>
            <person name="Garfield D.A."/>
            <person name="Garvin B.E."/>
            <person name="Gibson G."/>
            <person name="Gilbert D."/>
            <person name="Gnerre S."/>
            <person name="Godfrey J."/>
            <person name="Good R."/>
            <person name="Gotea V."/>
            <person name="Gravely B."/>
            <person name="Greenberg A.J."/>
            <person name="Griffiths-Jones S."/>
            <person name="Gross S."/>
            <person name="Guigo R."/>
            <person name="Gustafson E.A."/>
            <person name="Haerty W."/>
            <person name="Hahn M.W."/>
            <person name="Halligan D.L."/>
            <person name="Halpern A.L."/>
            <person name="Halter G.M."/>
            <person name="Han M.V."/>
            <person name="Heger A."/>
            <person name="Hillier L."/>
            <person name="Hinrichs A.S."/>
            <person name="Holmes I."/>
            <person name="Hoskins R.A."/>
            <person name="Hubisz M.J."/>
            <person name="Hultmark D."/>
            <person name="Huntley M.A."/>
            <person name="Jaffe D.B."/>
            <person name="Jagadeeshan S."/>
            <person name="Jeck W.R."/>
            <person name="Johnson J."/>
            <person name="Jones C.D."/>
            <person name="Jordan W.C."/>
            <person name="Karpen G.H."/>
            <person name="Kataoka E."/>
            <person name="Keightley P.D."/>
            <person name="Kheradpour P."/>
            <person name="Kirkness E.F."/>
            <person name="Koerich L.B."/>
            <person name="Kristiansen K."/>
            <person name="Kudrna D."/>
            <person name="Kulathinal R.J."/>
            <person name="Kumar S."/>
            <person name="Kwok R."/>
            <person name="Lander E."/>
            <person name="Langley C.H."/>
            <person name="Lapoint R."/>
            <person name="Lazzaro B.P."/>
            <person name="Lee S.J."/>
            <person name="Levesque L."/>
            <person name="Li R."/>
            <person name="Lin C.F."/>
            <person name="Lin M.F."/>
            <person name="Lindblad-Toh K."/>
            <person name="Llopart A."/>
            <person name="Long M."/>
            <person name="Low L."/>
            <person name="Lozovsky E."/>
            <person name="Lu J."/>
            <person name="Luo M."/>
            <person name="Machado C.A."/>
            <person name="Makalowski W."/>
            <person name="Marzo M."/>
            <person name="Matsuda M."/>
            <person name="Matzkin L."/>
            <person name="McAllister B."/>
            <person name="McBride C.S."/>
            <person name="McKernan B."/>
            <person name="McKernan K."/>
            <person name="Mendez-Lago M."/>
            <person name="Minx P."/>
            <person name="Mollenhauer M.U."/>
            <person name="Montooth K."/>
            <person name="Mount S.M."/>
            <person name="Mu X."/>
            <person name="Myers E."/>
            <person name="Negre B."/>
            <person name="Newfeld S."/>
            <person name="Nielsen R."/>
            <person name="Noor M.A."/>
            <person name="O'Grady P."/>
            <person name="Pachter L."/>
            <person name="Papaceit M."/>
            <person name="Parisi M.J."/>
            <person name="Parisi M."/>
            <person name="Parts L."/>
            <person name="Pedersen J.S."/>
            <person name="Pesole G."/>
            <person name="Phillippy A.M."/>
            <person name="Ponting C.P."/>
            <person name="Pop M."/>
            <person name="Porcelli D."/>
            <person name="Powell J.R."/>
            <person name="Prohaska S."/>
            <person name="Pruitt K."/>
            <person name="Puig M."/>
            <person name="Quesneville H."/>
            <person name="Ram K.R."/>
            <person name="Rand D."/>
            <person name="Rasmussen M.D."/>
            <person name="Reed L.K."/>
            <person name="Reenan R."/>
            <person name="Reily A."/>
            <person name="Remington K.A."/>
            <person name="Rieger T.T."/>
            <person name="Ritchie M.G."/>
            <person name="Robin C."/>
            <person name="Rogers Y.H."/>
            <person name="Rohde C."/>
            <person name="Rozas J."/>
            <person name="Rubenfield M.J."/>
            <person name="Ruiz A."/>
            <person name="Russo S."/>
            <person name="Salzberg S.L."/>
            <person name="Sanchez-Gracia A."/>
            <person name="Saranga D.J."/>
            <person name="Sato H."/>
            <person name="Schaeffer S.W."/>
            <person name="Schatz M.C."/>
            <person name="Schlenke T."/>
            <person name="Schwartz R."/>
            <person name="Segarra C."/>
            <person name="Singh R.S."/>
            <person name="Sirot L."/>
            <person name="Sirota M."/>
            <person name="Sisneros N.B."/>
            <person name="Smith C.D."/>
            <person name="Smith T.F."/>
            <person name="Spieth J."/>
            <person name="Stage D.E."/>
            <person name="Stark A."/>
            <person name="Stephan W."/>
            <person name="Strausberg R.L."/>
            <person name="Strempel S."/>
            <person name="Sturgill D."/>
            <person name="Sutton G."/>
            <person name="Sutton G.G."/>
            <person name="Tao W."/>
            <person name="Teichmann S."/>
            <person name="Tobari Y.N."/>
            <person name="Tomimura Y."/>
            <person name="Tsolas J.M."/>
            <person name="Valente V.L."/>
            <person name="Venter E."/>
            <person name="Venter J.C."/>
            <person name="Vicario S."/>
            <person name="Vieira F.G."/>
            <person name="Vilella A.J."/>
            <person name="Villasante A."/>
            <person name="Walenz B."/>
            <person name="Wang J."/>
            <person name="Wasserman M."/>
            <person name="Watts T."/>
            <person name="Wilson D."/>
            <person name="Wilson R.K."/>
            <person name="Wing R.A."/>
            <person name="Wolfner M.F."/>
            <person name="Wong A."/>
            <person name="Wong G.K."/>
            <person name="Wu C.I."/>
            <person name="Wu G."/>
            <person name="Yamamoto D."/>
            <person name="Yang H.P."/>
            <person name="Yang S.P."/>
            <person name="Yorke J.A."/>
            <person name="Yoshida K."/>
            <person name="Zdobnov E."/>
            <person name="Zhang P."/>
            <person name="Zhang Y."/>
            <person name="Zimin A.V."/>
            <person name="Baldwin J."/>
            <person name="Abdouelleil A."/>
            <person name="Abdulkadir J."/>
            <person name="Abebe A."/>
            <person name="Abera B."/>
            <person name="Abreu J."/>
            <person name="Acer S.C."/>
            <person name="Aftuck L."/>
            <person name="Alexander A."/>
            <person name="An P."/>
            <person name="Anderson E."/>
            <person name="Anderson S."/>
            <person name="Arachi H."/>
            <person name="Azer M."/>
            <person name="Bachantsang P."/>
            <person name="Barry A."/>
            <person name="Bayul T."/>
            <person name="Berlin A."/>
            <person name="Bessette D."/>
            <person name="Bloom T."/>
            <person name="Blye J."/>
            <person name="Boguslavskiy L."/>
            <person name="Bonnet C."/>
            <person name="Boukhgalter B."/>
            <person name="Bourzgui I."/>
            <person name="Brown A."/>
            <person name="Cahill P."/>
            <person name="Channer S."/>
            <person name="Cheshatsang Y."/>
            <person name="Chuda L."/>
            <person name="Citroen M."/>
            <person name="Collymore A."/>
            <person name="Cooke P."/>
            <person name="Costello M."/>
            <person name="D'Aco K."/>
            <person name="Daza R."/>
            <person name="De Haan G."/>
            <person name="DeGray S."/>
            <person name="DeMaso C."/>
            <person name="Dhargay N."/>
            <person name="Dooley K."/>
            <person name="Dooley E."/>
            <person name="Doricent M."/>
            <person name="Dorje P."/>
            <person name="Dorjee K."/>
            <person name="Dupes A."/>
            <person name="Elong R."/>
            <person name="Falk J."/>
            <person name="Farina A."/>
            <person name="Faro S."/>
            <person name="Ferguson D."/>
            <person name="Fisher S."/>
            <person name="Foley C.D."/>
            <person name="Franke A."/>
            <person name="Friedrich D."/>
            <person name="Gadbois L."/>
            <person name="Gearin G."/>
            <person name="Gearin C.R."/>
            <person name="Giannoukos G."/>
            <person name="Goode T."/>
            <person name="Graham J."/>
            <person name="Grandbois E."/>
            <person name="Grewal S."/>
            <person name="Gyaltsen K."/>
            <person name="Hafez N."/>
            <person name="Hagos B."/>
            <person name="Hall J."/>
            <person name="Henson C."/>
            <person name="Hollinger A."/>
            <person name="Honan T."/>
            <person name="Huard M.D."/>
            <person name="Hughes L."/>
            <person name="Hurhula B."/>
            <person name="Husby M.E."/>
            <person name="Kamat A."/>
            <person name="Kanga B."/>
            <person name="Kashin S."/>
            <person name="Khazanovich D."/>
            <person name="Kisner P."/>
            <person name="Lance K."/>
            <person name="Lara M."/>
            <person name="Lee W."/>
            <person name="Lennon N."/>
            <person name="Letendre F."/>
            <person name="LeVine R."/>
            <person name="Lipovsky A."/>
            <person name="Liu X."/>
            <person name="Liu J."/>
            <person name="Liu S."/>
            <person name="Lokyitsang T."/>
            <person name="Lokyitsang Y."/>
            <person name="Lubonja R."/>
            <person name="Lui A."/>
            <person name="MacDonald P."/>
            <person name="Magnisalis V."/>
            <person name="Maru K."/>
            <person name="Matthews C."/>
            <person name="McCusker W."/>
            <person name="McDonough S."/>
            <person name="Mehta T."/>
            <person name="Meldrim J."/>
            <person name="Meneus L."/>
            <person name="Mihai O."/>
            <person name="Mihalev A."/>
            <person name="Mihova T."/>
            <person name="Mittelman R."/>
            <person name="Mlenga V."/>
            <person name="Montmayeur A."/>
            <person name="Mulrain L."/>
            <person name="Navidi A."/>
            <person name="Naylor J."/>
            <person name="Negash T."/>
            <person name="Nguyen T."/>
            <person name="Nguyen N."/>
            <person name="Nicol R."/>
            <person name="Norbu C."/>
            <person name="Norbu N."/>
            <person name="Novod N."/>
            <person name="O'Neill B."/>
            <person name="Osman S."/>
            <person name="Markiewicz E."/>
            <person name="Oyono O.L."/>
            <person name="Patti C."/>
            <person name="Phunkhang P."/>
            <person name="Pierre F."/>
            <person name="Priest M."/>
            <person name="Raghuraman S."/>
            <person name="Rege F."/>
            <person name="Reyes R."/>
            <person name="Rise C."/>
            <person name="Rogov P."/>
            <person name="Ross K."/>
            <person name="Ryan E."/>
            <person name="Settipalli S."/>
            <person name="Shea T."/>
            <person name="Sherpa N."/>
            <person name="Shi L."/>
            <person name="Shih D."/>
            <person name="Sparrow T."/>
            <person name="Spaulding J."/>
            <person name="Stalker J."/>
            <person name="Stange-Thomann N."/>
            <person name="Stavropoulos S."/>
            <person name="Stone C."/>
            <person name="Strader C."/>
            <person name="Tesfaye S."/>
            <person name="Thomson T."/>
            <person name="Thoulutsang Y."/>
            <person name="Thoulutsang D."/>
            <person name="Topham K."/>
            <person name="Topping I."/>
            <person name="Tsamla T."/>
            <person name="Vassiliev H."/>
            <person name="Vo A."/>
            <person name="Wangchuk T."/>
            <person name="Wangdi T."/>
            <person name="Weiand M."/>
            <person name="Wilkinson J."/>
            <person name="Wilson A."/>
            <person name="Yadav S."/>
            <person name="Young G."/>
            <person name="Yu Q."/>
            <person name="Zembek L."/>
            <person name="Zhong D."/>
            <person name="Zimmer A."/>
            <person name="Zwirko Z."/>
            <person name="Jaffe D.B."/>
            <person name="Alvarez P."/>
            <person name="Brockman W."/>
            <person name="Butler J."/>
            <person name="Chin C."/>
            <person name="Gnerre S."/>
            <person name="Grabherr M."/>
            <person name="Kleber M."/>
            <person name="Mauceli E."/>
            <person name="MacCallum I."/>
        </authorList>
    </citation>
    <scope>NUCLEOTIDE SEQUENCE [LARGE SCALE GENOMIC DNA]</scope>
    <source>
        <strain evidence="2">Tucson 15287-2541.00</strain>
    </source>
</reference>
<accession>B4JLS1</accession>
<evidence type="ECO:0000313" key="1">
    <source>
        <dbReference type="EMBL" id="EDV91682.1"/>
    </source>
</evidence>
<dbReference type="Proteomes" id="UP000001070">
    <property type="component" value="Unassembled WGS sequence"/>
</dbReference>
<dbReference type="EMBL" id="CH916371">
    <property type="protein sequence ID" value="EDV91682.1"/>
    <property type="molecule type" value="Genomic_DNA"/>
</dbReference>